<dbReference type="AlphaFoldDB" id="A0A9X4RMQ9"/>
<feature type="region of interest" description="Disordered" evidence="1">
    <location>
        <begin position="69"/>
        <end position="107"/>
    </location>
</feature>
<evidence type="ECO:0000313" key="3">
    <source>
        <dbReference type="EMBL" id="MDG4476453.1"/>
    </source>
</evidence>
<proteinExistence type="predicted"/>
<keyword evidence="2" id="KW-1133">Transmembrane helix</keyword>
<dbReference type="InterPro" id="IPR011990">
    <property type="entry name" value="TPR-like_helical_dom_sf"/>
</dbReference>
<organism evidence="3 4">
    <name type="scientific">Thiovibrio frasassiensis</name>
    <dbReference type="NCBI Taxonomy" id="2984131"/>
    <lineage>
        <taxon>Bacteria</taxon>
        <taxon>Pseudomonadati</taxon>
        <taxon>Thermodesulfobacteriota</taxon>
        <taxon>Desulfobulbia</taxon>
        <taxon>Desulfobulbales</taxon>
        <taxon>Thiovibrionaceae</taxon>
        <taxon>Thiovibrio</taxon>
    </lineage>
</organism>
<comment type="caution">
    <text evidence="3">The sequence shown here is derived from an EMBL/GenBank/DDBJ whole genome shotgun (WGS) entry which is preliminary data.</text>
</comment>
<dbReference type="Gene3D" id="1.25.40.10">
    <property type="entry name" value="Tetratricopeptide repeat domain"/>
    <property type="match status" value="1"/>
</dbReference>
<keyword evidence="2" id="KW-0472">Membrane</keyword>
<sequence>MSRLYNTLEKIRTGEKGVFSEKKAAPAAGIELTANKSRTRRIVLLSGSALLCLALLLFLTLPKHKDVRPIASPDTESAPSTTAPTSLTEQSPKLPPTPAVSVAPLPSDTDKDLYRQLNDTGIALIQENQHWRGIYSLDQARRQRPDRPEALINMAVALAELGLRAPAKRLFREAHALAPNHPLLRKNLDLLGQADFFDDQWVASLFAGPTQFGQTPEPQ</sequence>
<reference evidence="3" key="1">
    <citation type="journal article" date="2022" name="bioRxiv">
        <title>Thiovibrio frasassiensisgen. nov., sp. nov., an autotrophic, elemental sulfur disproportionating bacterium isolated from sulfidic karst sediment, and proposal of Thiovibrionaceae fam. nov.</title>
        <authorList>
            <person name="Aronson H."/>
            <person name="Thomas C."/>
            <person name="Bhattacharyya M."/>
            <person name="Eckstein S."/>
            <person name="Jensen S."/>
            <person name="Barco R."/>
            <person name="Macalady J."/>
            <person name="Amend J."/>
        </authorList>
    </citation>
    <scope>NUCLEOTIDE SEQUENCE</scope>
    <source>
        <strain evidence="3">RS19-109</strain>
    </source>
</reference>
<accession>A0A9X4RMQ9</accession>
<dbReference type="EMBL" id="JAPHEH010000001">
    <property type="protein sequence ID" value="MDG4476453.1"/>
    <property type="molecule type" value="Genomic_DNA"/>
</dbReference>
<gene>
    <name evidence="3" type="ORF">OLX77_09835</name>
</gene>
<evidence type="ECO:0000256" key="1">
    <source>
        <dbReference type="SAM" id="MobiDB-lite"/>
    </source>
</evidence>
<dbReference type="Proteomes" id="UP001154240">
    <property type="component" value="Unassembled WGS sequence"/>
</dbReference>
<dbReference type="SUPFAM" id="SSF48452">
    <property type="entry name" value="TPR-like"/>
    <property type="match status" value="1"/>
</dbReference>
<name>A0A9X4RMQ9_9BACT</name>
<evidence type="ECO:0000313" key="4">
    <source>
        <dbReference type="Proteomes" id="UP001154240"/>
    </source>
</evidence>
<feature type="compositionally biased region" description="Low complexity" evidence="1">
    <location>
        <begin position="71"/>
        <end position="86"/>
    </location>
</feature>
<reference evidence="3" key="2">
    <citation type="submission" date="2022-10" db="EMBL/GenBank/DDBJ databases">
        <authorList>
            <person name="Aronson H.S."/>
        </authorList>
    </citation>
    <scope>NUCLEOTIDE SEQUENCE</scope>
    <source>
        <strain evidence="3">RS19-109</strain>
    </source>
</reference>
<evidence type="ECO:0000256" key="2">
    <source>
        <dbReference type="SAM" id="Phobius"/>
    </source>
</evidence>
<keyword evidence="4" id="KW-1185">Reference proteome</keyword>
<feature type="transmembrane region" description="Helical" evidence="2">
    <location>
        <begin position="42"/>
        <end position="61"/>
    </location>
</feature>
<dbReference type="RefSeq" id="WP_307633421.1">
    <property type="nucleotide sequence ID" value="NZ_JAPHEH010000001.1"/>
</dbReference>
<protein>
    <submittedName>
        <fullName evidence="3">Uncharacterized protein</fullName>
    </submittedName>
</protein>
<keyword evidence="2" id="KW-0812">Transmembrane</keyword>